<evidence type="ECO:0000313" key="4">
    <source>
        <dbReference type="Proteomes" id="UP000226192"/>
    </source>
</evidence>
<dbReference type="PANTHER" id="PTHR15948:SF0">
    <property type="entry name" value="GOLGI PH REGULATOR A-RELATED"/>
    <property type="match status" value="1"/>
</dbReference>
<keyword evidence="1" id="KW-0472">Membrane</keyword>
<dbReference type="STRING" id="1399860.A0A2C5Y1W3"/>
<feature type="domain" description="Abscisic acid G-protein coupled receptor-like" evidence="2">
    <location>
        <begin position="25"/>
        <end position="183"/>
    </location>
</feature>
<dbReference type="InterPro" id="IPR015672">
    <property type="entry name" value="GPHR/GTG"/>
</dbReference>
<gene>
    <name evidence="3" type="ORF">CDD81_5766</name>
</gene>
<feature type="transmembrane region" description="Helical" evidence="1">
    <location>
        <begin position="115"/>
        <end position="135"/>
    </location>
</feature>
<dbReference type="PANTHER" id="PTHR15948">
    <property type="entry name" value="G-PROTEIN COUPLED RECEPTOR 89-RELATED"/>
    <property type="match status" value="1"/>
</dbReference>
<dbReference type="AlphaFoldDB" id="A0A2C5Y1W3"/>
<dbReference type="InterPro" id="IPR025969">
    <property type="entry name" value="ABA_GPCR_dom"/>
</dbReference>
<feature type="transmembrane region" description="Helical" evidence="1">
    <location>
        <begin position="79"/>
        <end position="103"/>
    </location>
</feature>
<dbReference type="Proteomes" id="UP000226192">
    <property type="component" value="Unassembled WGS sequence"/>
</dbReference>
<sequence>MGVEMQGLRALVNELREEERDKGSGVLAVYGGYRVVATSISALRRVCGAGGASDPISRAVGLVVRLWDPSIDQDAWSRAASFALVGCVLACSASTAAQTINLFSPSSSSSLSSAPALLALAQLAATYLLAASMLLRSLLPAPLLASRAAILAALDTRFVDSWFDLCFLLGAAGSFCVLWAGRREDAWEAYGEEELGVKRL</sequence>
<reference evidence="3 4" key="1">
    <citation type="submission" date="2017-06" db="EMBL/GenBank/DDBJ databases">
        <title>Ant-infecting Ophiocordyceps genomes reveal a high diversity of potential behavioral manipulation genes and a possible major role for enterotoxins.</title>
        <authorList>
            <person name="De Bekker C."/>
            <person name="Evans H.C."/>
            <person name="Brachmann A."/>
            <person name="Hughes D.P."/>
        </authorList>
    </citation>
    <scope>NUCLEOTIDE SEQUENCE [LARGE SCALE GENOMIC DNA]</scope>
    <source>
        <strain evidence="3 4">Map64</strain>
    </source>
</reference>
<comment type="caution">
    <text evidence="3">The sequence shown here is derived from an EMBL/GenBank/DDBJ whole genome shotgun (WGS) entry which is preliminary data.</text>
</comment>
<evidence type="ECO:0000259" key="2">
    <source>
        <dbReference type="Pfam" id="PF12430"/>
    </source>
</evidence>
<dbReference type="OrthoDB" id="264392at2759"/>
<proteinExistence type="predicted"/>
<keyword evidence="1" id="KW-1133">Transmembrane helix</keyword>
<feature type="transmembrane region" description="Helical" evidence="1">
    <location>
        <begin position="161"/>
        <end position="180"/>
    </location>
</feature>
<accession>A0A2C5Y1W3</accession>
<keyword evidence="4" id="KW-1185">Reference proteome</keyword>
<protein>
    <recommendedName>
        <fullName evidence="2">Abscisic acid G-protein coupled receptor-like domain-containing protein</fullName>
    </recommendedName>
</protein>
<organism evidence="3 4">
    <name type="scientific">Ophiocordyceps australis</name>
    <dbReference type="NCBI Taxonomy" id="1399860"/>
    <lineage>
        <taxon>Eukaryota</taxon>
        <taxon>Fungi</taxon>
        <taxon>Dikarya</taxon>
        <taxon>Ascomycota</taxon>
        <taxon>Pezizomycotina</taxon>
        <taxon>Sordariomycetes</taxon>
        <taxon>Hypocreomycetidae</taxon>
        <taxon>Hypocreales</taxon>
        <taxon>Ophiocordycipitaceae</taxon>
        <taxon>Ophiocordyceps</taxon>
    </lineage>
</organism>
<dbReference type="Pfam" id="PF12430">
    <property type="entry name" value="ABA_GPCR"/>
    <property type="match status" value="1"/>
</dbReference>
<dbReference type="EMBL" id="NJET01000048">
    <property type="protein sequence ID" value="PHH63485.1"/>
    <property type="molecule type" value="Genomic_DNA"/>
</dbReference>
<evidence type="ECO:0000313" key="3">
    <source>
        <dbReference type="EMBL" id="PHH63485.1"/>
    </source>
</evidence>
<evidence type="ECO:0000256" key="1">
    <source>
        <dbReference type="SAM" id="Phobius"/>
    </source>
</evidence>
<name>A0A2C5Y1W3_9HYPO</name>
<keyword evidence="1" id="KW-0812">Transmembrane</keyword>